<keyword evidence="3" id="KW-1185">Reference proteome</keyword>
<evidence type="ECO:0000313" key="1">
    <source>
        <dbReference type="EMBL" id="KAF0692594.1"/>
    </source>
</evidence>
<dbReference type="Proteomes" id="UP000332933">
    <property type="component" value="Unassembled WGS sequence"/>
</dbReference>
<dbReference type="AlphaFoldDB" id="A0A485L5D4"/>
<evidence type="ECO:0000313" key="3">
    <source>
        <dbReference type="Proteomes" id="UP000332933"/>
    </source>
</evidence>
<dbReference type="OrthoDB" id="445137at2759"/>
<name>A0A485L5D4_9STRA</name>
<proteinExistence type="predicted"/>
<accession>A0A485L5D4</accession>
<protein>
    <submittedName>
        <fullName evidence="2">Aste57867_16335 protein</fullName>
    </submittedName>
</protein>
<dbReference type="EMBL" id="CAADRA010005888">
    <property type="protein sequence ID" value="VFT93111.1"/>
    <property type="molecule type" value="Genomic_DNA"/>
</dbReference>
<reference evidence="2 3" key="1">
    <citation type="submission" date="2019-03" db="EMBL/GenBank/DDBJ databases">
        <authorList>
            <person name="Gaulin E."/>
            <person name="Dumas B."/>
        </authorList>
    </citation>
    <scope>NUCLEOTIDE SEQUENCE [LARGE SCALE GENOMIC DNA]</scope>
    <source>
        <strain evidence="2">CBS 568.67</strain>
    </source>
</reference>
<sequence length="321" mass="33781">MLGLVGVQADCGTEPSATFGMCSGNPRRVRAAAGAWVGSTTPFLPGGTTDFCKCGFGAGQPTGCNGFICAGGNPDGGGGQCDAAACTSGGYTFDATNGWAIKNSHGGSPWRSFAYLEPCGPDKANACVEELLLSFQLHNVATWPGYIKLLFFGDSANVLGLWPNKGMTLLGFPHGDQPSAWDGEVALQDGAWYDVRVTFAAGVPMELEVVNGDEAALWHPSDPTINAQSRAQLGLYTWAPPGAPEVTLNVRNLCMGKVGKCTFTCGCTIGSLYVPPTTATHWRHRRGVHIESVEPELDYHTPPFGGIWIQSSTDLADMSLA</sequence>
<dbReference type="EMBL" id="VJMH01005867">
    <property type="protein sequence ID" value="KAF0692594.1"/>
    <property type="molecule type" value="Genomic_DNA"/>
</dbReference>
<organism evidence="2 3">
    <name type="scientific">Aphanomyces stellatus</name>
    <dbReference type="NCBI Taxonomy" id="120398"/>
    <lineage>
        <taxon>Eukaryota</taxon>
        <taxon>Sar</taxon>
        <taxon>Stramenopiles</taxon>
        <taxon>Oomycota</taxon>
        <taxon>Saprolegniomycetes</taxon>
        <taxon>Saprolegniales</taxon>
        <taxon>Verrucalvaceae</taxon>
        <taxon>Aphanomyces</taxon>
    </lineage>
</organism>
<reference evidence="1" key="2">
    <citation type="submission" date="2019-06" db="EMBL/GenBank/DDBJ databases">
        <title>Genomics analysis of Aphanomyces spp. identifies a new class of oomycete effector associated with host adaptation.</title>
        <authorList>
            <person name="Gaulin E."/>
        </authorList>
    </citation>
    <scope>NUCLEOTIDE SEQUENCE</scope>
    <source>
        <strain evidence="1">CBS 578.67</strain>
    </source>
</reference>
<gene>
    <name evidence="2" type="primary">Aste57867_16335</name>
    <name evidence="1" type="ORF">As57867_016278</name>
    <name evidence="2" type="ORF">ASTE57867_16335</name>
</gene>
<evidence type="ECO:0000313" key="2">
    <source>
        <dbReference type="EMBL" id="VFT93111.1"/>
    </source>
</evidence>